<dbReference type="OrthoDB" id="9808130at2"/>
<evidence type="ECO:0000259" key="1">
    <source>
        <dbReference type="PROSITE" id="PS51502"/>
    </source>
</evidence>
<comment type="caution">
    <text evidence="2">The sequence shown here is derived from an EMBL/GenBank/DDBJ whole genome shotgun (WGS) entry which is preliminary data.</text>
</comment>
<dbReference type="InterPro" id="IPR011008">
    <property type="entry name" value="Dimeric_a/b-barrel"/>
</dbReference>
<dbReference type="PROSITE" id="PS51502">
    <property type="entry name" value="S_R_A_B_BARREL"/>
    <property type="match status" value="1"/>
</dbReference>
<accession>A0A328TWG2</accession>
<dbReference type="EMBL" id="QLUW01000005">
    <property type="protein sequence ID" value="RAP74002.1"/>
    <property type="molecule type" value="Genomic_DNA"/>
</dbReference>
<gene>
    <name evidence="2" type="ORF">DL346_23285</name>
</gene>
<organism evidence="2 3">
    <name type="scientific">Paenibacillus montanisoli</name>
    <dbReference type="NCBI Taxonomy" id="2081970"/>
    <lineage>
        <taxon>Bacteria</taxon>
        <taxon>Bacillati</taxon>
        <taxon>Bacillota</taxon>
        <taxon>Bacilli</taxon>
        <taxon>Bacillales</taxon>
        <taxon>Paenibacillaceae</taxon>
        <taxon>Paenibacillus</taxon>
    </lineage>
</organism>
<dbReference type="SUPFAM" id="SSF54909">
    <property type="entry name" value="Dimeric alpha+beta barrel"/>
    <property type="match status" value="1"/>
</dbReference>
<dbReference type="SMART" id="SM00886">
    <property type="entry name" value="Dabb"/>
    <property type="match status" value="1"/>
</dbReference>
<proteinExistence type="predicted"/>
<dbReference type="InterPro" id="IPR013097">
    <property type="entry name" value="Dabb"/>
</dbReference>
<dbReference type="Proteomes" id="UP000249260">
    <property type="component" value="Unassembled WGS sequence"/>
</dbReference>
<evidence type="ECO:0000313" key="3">
    <source>
        <dbReference type="Proteomes" id="UP000249260"/>
    </source>
</evidence>
<dbReference type="Pfam" id="PF07876">
    <property type="entry name" value="Dabb"/>
    <property type="match status" value="1"/>
</dbReference>
<dbReference type="Gene3D" id="3.30.70.100">
    <property type="match status" value="1"/>
</dbReference>
<name>A0A328TWG2_9BACL</name>
<reference evidence="2 3" key="1">
    <citation type="submission" date="2018-06" db="EMBL/GenBank/DDBJ databases">
        <title>Paenibacillus montanisoli sp. nov., isolated from mountain area soil.</title>
        <authorList>
            <person name="Wu M."/>
        </authorList>
    </citation>
    <scope>NUCLEOTIDE SEQUENCE [LARGE SCALE GENOMIC DNA]</scope>
    <source>
        <strain evidence="2 3">RA17</strain>
    </source>
</reference>
<dbReference type="AlphaFoldDB" id="A0A328TWG2"/>
<sequence length="97" mass="11013">MIEHVVIIKFKENTSSEHLHEVCSRFKLLKGRIPGLVDVRAGINFTDKNQGYQILLTAQFENRAALESYGPHPDHRAVADFIREAGRIDSIVLDIEI</sequence>
<feature type="domain" description="Stress-response A/B barrel" evidence="1">
    <location>
        <begin position="2"/>
        <end position="95"/>
    </location>
</feature>
<dbReference type="PANTHER" id="PTHR37832">
    <property type="entry name" value="BLL2683 PROTEIN"/>
    <property type="match status" value="1"/>
</dbReference>
<dbReference type="RefSeq" id="WP_112884791.1">
    <property type="nucleotide sequence ID" value="NZ_QLUW01000005.1"/>
</dbReference>
<keyword evidence="3" id="KW-1185">Reference proteome</keyword>
<evidence type="ECO:0000313" key="2">
    <source>
        <dbReference type="EMBL" id="RAP74002.1"/>
    </source>
</evidence>
<protein>
    <submittedName>
        <fullName evidence="2">Dabb family protein</fullName>
    </submittedName>
</protein>
<dbReference type="PANTHER" id="PTHR37832:SF1">
    <property type="entry name" value="STRESS-RESPONSE A_B BARREL DOMAIN-CONTAINING PROTEIN"/>
    <property type="match status" value="1"/>
</dbReference>